<evidence type="ECO:0000313" key="13">
    <source>
        <dbReference type="EMBL" id="MEW9918209.1"/>
    </source>
</evidence>
<evidence type="ECO:0000259" key="12">
    <source>
        <dbReference type="Pfam" id="PF26002"/>
    </source>
</evidence>
<accession>A0ABV3RH25</accession>
<evidence type="ECO:0000256" key="3">
    <source>
        <dbReference type="ARBA" id="ARBA00022448"/>
    </source>
</evidence>
<evidence type="ECO:0000256" key="4">
    <source>
        <dbReference type="ARBA" id="ARBA00022475"/>
    </source>
</evidence>
<keyword evidence="10" id="KW-0175">Coiled coil</keyword>
<keyword evidence="8 9" id="KW-0472">Membrane</keyword>
<feature type="transmembrane region" description="Helical" evidence="9">
    <location>
        <begin position="14"/>
        <end position="33"/>
    </location>
</feature>
<evidence type="ECO:0000256" key="6">
    <source>
        <dbReference type="ARBA" id="ARBA00022692"/>
    </source>
</evidence>
<keyword evidence="4 9" id="KW-1003">Cell membrane</keyword>
<dbReference type="Gene3D" id="2.40.30.170">
    <property type="match status" value="1"/>
</dbReference>
<name>A0ABV3RH25_9RHOB</name>
<keyword evidence="5 9" id="KW-0997">Cell inner membrane</keyword>
<evidence type="ECO:0000313" key="14">
    <source>
        <dbReference type="Proteomes" id="UP001556098"/>
    </source>
</evidence>
<evidence type="ECO:0000259" key="11">
    <source>
        <dbReference type="Pfam" id="PF25994"/>
    </source>
</evidence>
<evidence type="ECO:0000256" key="5">
    <source>
        <dbReference type="ARBA" id="ARBA00022519"/>
    </source>
</evidence>
<dbReference type="PRINTS" id="PR01490">
    <property type="entry name" value="RTXTOXIND"/>
</dbReference>
<feature type="coiled-coil region" evidence="10">
    <location>
        <begin position="225"/>
        <end position="288"/>
    </location>
</feature>
<dbReference type="Pfam" id="PF26002">
    <property type="entry name" value="Beta-barrel_AprE"/>
    <property type="match status" value="1"/>
</dbReference>
<evidence type="ECO:0000256" key="10">
    <source>
        <dbReference type="SAM" id="Coils"/>
    </source>
</evidence>
<dbReference type="Gene3D" id="2.40.50.100">
    <property type="match status" value="1"/>
</dbReference>
<dbReference type="SUPFAM" id="SSF111369">
    <property type="entry name" value="HlyD-like secretion proteins"/>
    <property type="match status" value="1"/>
</dbReference>
<dbReference type="Pfam" id="PF25994">
    <property type="entry name" value="HH_AprE"/>
    <property type="match status" value="1"/>
</dbReference>
<dbReference type="NCBIfam" id="TIGR01843">
    <property type="entry name" value="type_I_hlyD"/>
    <property type="match status" value="1"/>
</dbReference>
<dbReference type="InterPro" id="IPR058781">
    <property type="entry name" value="HH_AprE-like"/>
</dbReference>
<feature type="domain" description="AprE-like long alpha-helical hairpin" evidence="11">
    <location>
        <begin position="90"/>
        <end position="278"/>
    </location>
</feature>
<dbReference type="PANTHER" id="PTHR30386">
    <property type="entry name" value="MEMBRANE FUSION SUBUNIT OF EMRAB-TOLC MULTIDRUG EFFLUX PUMP"/>
    <property type="match status" value="1"/>
</dbReference>
<evidence type="ECO:0000256" key="9">
    <source>
        <dbReference type="RuleBase" id="RU365093"/>
    </source>
</evidence>
<feature type="domain" description="AprE-like beta-barrel" evidence="12">
    <location>
        <begin position="327"/>
        <end position="413"/>
    </location>
</feature>
<proteinExistence type="inferred from homology"/>
<evidence type="ECO:0000256" key="2">
    <source>
        <dbReference type="ARBA" id="ARBA00009477"/>
    </source>
</evidence>
<dbReference type="EMBL" id="JBFNXX010000001">
    <property type="protein sequence ID" value="MEW9918209.1"/>
    <property type="molecule type" value="Genomic_DNA"/>
</dbReference>
<protein>
    <recommendedName>
        <fullName evidence="9">Membrane fusion protein (MFP) family protein</fullName>
    </recommendedName>
</protein>
<dbReference type="InterPro" id="IPR058982">
    <property type="entry name" value="Beta-barrel_AprE"/>
</dbReference>
<dbReference type="InterPro" id="IPR050739">
    <property type="entry name" value="MFP"/>
</dbReference>
<keyword evidence="7 9" id="KW-1133">Transmembrane helix</keyword>
<dbReference type="RefSeq" id="WP_367875913.1">
    <property type="nucleotide sequence ID" value="NZ_JBFNXX010000001.1"/>
</dbReference>
<dbReference type="InterPro" id="IPR010129">
    <property type="entry name" value="T1SS_HlyD"/>
</dbReference>
<comment type="subcellular location">
    <subcellularLocation>
        <location evidence="1 9">Cell inner membrane</location>
        <topology evidence="1 9">Single-pass membrane protein</topology>
    </subcellularLocation>
</comment>
<keyword evidence="14" id="KW-1185">Reference proteome</keyword>
<reference evidence="13 14" key="1">
    <citation type="submission" date="2024-07" db="EMBL/GenBank/DDBJ databases">
        <title>Marimonas sp.nov., isolated from tidal-flat sediment.</title>
        <authorList>
            <person name="Jayan J.N."/>
            <person name="Lee S.S."/>
        </authorList>
    </citation>
    <scope>NUCLEOTIDE SEQUENCE [LARGE SCALE GENOMIC DNA]</scope>
    <source>
        <strain evidence="13 14">MJW-29</strain>
    </source>
</reference>
<evidence type="ECO:0000256" key="8">
    <source>
        <dbReference type="ARBA" id="ARBA00023136"/>
    </source>
</evidence>
<comment type="similarity">
    <text evidence="2 9">Belongs to the membrane fusion protein (MFP) (TC 8.A.1) family.</text>
</comment>
<evidence type="ECO:0000256" key="1">
    <source>
        <dbReference type="ARBA" id="ARBA00004377"/>
    </source>
</evidence>
<keyword evidence="3 9" id="KW-0813">Transport</keyword>
<dbReference type="PANTHER" id="PTHR30386:SF17">
    <property type="entry name" value="ALKALINE PROTEASE SECRETION PROTEIN APRE"/>
    <property type="match status" value="1"/>
</dbReference>
<evidence type="ECO:0000256" key="7">
    <source>
        <dbReference type="ARBA" id="ARBA00022989"/>
    </source>
</evidence>
<sequence>MAERTMELATARPFVLLGTMALAVMLLGIAMWGGTTVISGAILAPGVIEARESRQIVQHPTGGKVAEVLVREGDAVMAGDPLIRLDTEAARAELAYVEEQLFEIRARLERLRAEYTGSSEVRFGRALEEDAATQAQLAAILDGQRALFRAGRETLREQTSQLRQRQRQGQARIEGIEAQIAALAVQRQLIESALSSQQDLKARGLVPAATVLQFQREESVLQGQMGELIASRAQAREQIAEIEIEITQRASLYRQEAIARARELEQPLRDHRAEARRLEAEIAAAELRAPVQGVVFGLAVTVGQAVVRPAEPLLYVVPQGGGGLAVLRVPPRDIDQVVMGQEVKLRLSALDQRITPEITGHVSQLSADRVLDDRTQEDHYRVEVSLPRAELSRLPEGVLLLPGMPVEAFIKTQERTPMAFLVKPIADYFARALRES</sequence>
<keyword evidence="6 9" id="KW-0812">Transmembrane</keyword>
<dbReference type="Proteomes" id="UP001556098">
    <property type="component" value="Unassembled WGS sequence"/>
</dbReference>
<organism evidence="13 14">
    <name type="scientific">Sulfitobacter sediminis</name>
    <dbReference type="NCBI Taxonomy" id="3234186"/>
    <lineage>
        <taxon>Bacteria</taxon>
        <taxon>Pseudomonadati</taxon>
        <taxon>Pseudomonadota</taxon>
        <taxon>Alphaproteobacteria</taxon>
        <taxon>Rhodobacterales</taxon>
        <taxon>Roseobacteraceae</taxon>
        <taxon>Sulfitobacter</taxon>
    </lineage>
</organism>
<gene>
    <name evidence="13" type="ORF">AB2B41_01220</name>
</gene>
<comment type="caution">
    <text evidence="13">The sequence shown here is derived from an EMBL/GenBank/DDBJ whole genome shotgun (WGS) entry which is preliminary data.</text>
</comment>